<keyword evidence="3" id="KW-1185">Reference proteome</keyword>
<dbReference type="HOGENOM" id="CLU_140224_0_0_9"/>
<dbReference type="Proteomes" id="UP000002217">
    <property type="component" value="Chromosome"/>
</dbReference>
<dbReference type="EMBL" id="CP001720">
    <property type="protein sequence ID" value="ACV61135.1"/>
    <property type="molecule type" value="Genomic_DNA"/>
</dbReference>
<reference evidence="2 3" key="1">
    <citation type="journal article" date="2009" name="Stand. Genomic Sci.">
        <title>Complete genome sequence of Desulfotomaculum acetoxidans type strain (5575).</title>
        <authorList>
            <person name="Spring S."/>
            <person name="Lapidus A."/>
            <person name="Schroder M."/>
            <person name="Gleim D."/>
            <person name="Sims D."/>
            <person name="Meincke L."/>
            <person name="Glavina Del Rio T."/>
            <person name="Tice H."/>
            <person name="Copeland A."/>
            <person name="Cheng J.F."/>
            <person name="Lucas S."/>
            <person name="Chen F."/>
            <person name="Nolan M."/>
            <person name="Bruce D."/>
            <person name="Goodwin L."/>
            <person name="Pitluck S."/>
            <person name="Ivanova N."/>
            <person name="Mavromatis K."/>
            <person name="Mikhailova N."/>
            <person name="Pati A."/>
            <person name="Chen A."/>
            <person name="Palaniappan K."/>
            <person name="Land M."/>
            <person name="Hauser L."/>
            <person name="Chang Y.J."/>
            <person name="Jeffries C.D."/>
            <person name="Chain P."/>
            <person name="Saunders E."/>
            <person name="Brettin T."/>
            <person name="Detter J.C."/>
            <person name="Goker M."/>
            <person name="Bristow J."/>
            <person name="Eisen J.A."/>
            <person name="Markowitz V."/>
            <person name="Hugenholtz P."/>
            <person name="Kyrpides N.C."/>
            <person name="Klenk H.P."/>
            <person name="Han C."/>
        </authorList>
    </citation>
    <scope>NUCLEOTIDE SEQUENCE [LARGE SCALE GENOMIC DNA]</scope>
    <source>
        <strain evidence="3">ATCC 49208 / DSM 771 / VKM B-1644</strain>
    </source>
</reference>
<sequence length="116" mass="13077">MISIKLHQVNELLEAEVITGEELLDLTVNYGFGCDLISDSLSFSRPDCLLLTGLTNIQIIRVAEMVEAKAIVFVRGKKPGTEIIEMSRQKKIPLMSTKRFLFESCGILYQHGLRSY</sequence>
<accession>C8W2X9</accession>
<name>C8W2X9_DESAS</name>
<evidence type="ECO:0000313" key="2">
    <source>
        <dbReference type="EMBL" id="ACV61135.1"/>
    </source>
</evidence>
<feature type="domain" description="DRTGG" evidence="1">
    <location>
        <begin position="9"/>
        <end position="99"/>
    </location>
</feature>
<dbReference type="InterPro" id="IPR028979">
    <property type="entry name" value="Ser_kin/Pase_Hpr-like_N_sf"/>
</dbReference>
<organism evidence="2 3">
    <name type="scientific">Desulfofarcimen acetoxidans (strain ATCC 49208 / DSM 771 / KCTC 5769 / VKM B-1644 / 5575)</name>
    <name type="common">Desulfotomaculum acetoxidans</name>
    <dbReference type="NCBI Taxonomy" id="485916"/>
    <lineage>
        <taxon>Bacteria</taxon>
        <taxon>Bacillati</taxon>
        <taxon>Bacillota</taxon>
        <taxon>Clostridia</taxon>
        <taxon>Eubacteriales</taxon>
        <taxon>Peptococcaceae</taxon>
        <taxon>Desulfofarcimen</taxon>
    </lineage>
</organism>
<proteinExistence type="predicted"/>
<dbReference type="AlphaFoldDB" id="C8W2X9"/>
<dbReference type="Gene3D" id="3.40.1390.20">
    <property type="entry name" value="HprK N-terminal domain-like"/>
    <property type="match status" value="1"/>
</dbReference>
<dbReference type="SUPFAM" id="SSF75138">
    <property type="entry name" value="HprK N-terminal domain-like"/>
    <property type="match status" value="1"/>
</dbReference>
<evidence type="ECO:0000313" key="3">
    <source>
        <dbReference type="Proteomes" id="UP000002217"/>
    </source>
</evidence>
<evidence type="ECO:0000259" key="1">
    <source>
        <dbReference type="Pfam" id="PF07085"/>
    </source>
</evidence>
<dbReference type="STRING" id="485916.Dtox_0180"/>
<dbReference type="eggNOG" id="COG4109">
    <property type="taxonomic scope" value="Bacteria"/>
</dbReference>
<gene>
    <name evidence="2" type="ordered locus">Dtox_0180</name>
</gene>
<dbReference type="KEGG" id="dae:Dtox_0180"/>
<dbReference type="RefSeq" id="WP_015755856.1">
    <property type="nucleotide sequence ID" value="NC_013216.1"/>
</dbReference>
<protein>
    <recommendedName>
        <fullName evidence="1">DRTGG domain-containing protein</fullName>
    </recommendedName>
</protein>
<dbReference type="Pfam" id="PF07085">
    <property type="entry name" value="DRTGG"/>
    <property type="match status" value="1"/>
</dbReference>
<dbReference type="InterPro" id="IPR010766">
    <property type="entry name" value="DRTGG"/>
</dbReference>